<comment type="caution">
    <text evidence="2">The sequence shown here is derived from an EMBL/GenBank/DDBJ whole genome shotgun (WGS) entry which is preliminary data.</text>
</comment>
<feature type="region of interest" description="Disordered" evidence="1">
    <location>
        <begin position="116"/>
        <end position="149"/>
    </location>
</feature>
<sequence>MSIYSGFATRQQEGFYNKITLRVMEMISDRLIAFVRADPFDEESWYSHLRKIYKYMEVMERQKYLDPKFSHGIKKLIKVYKNHLNITDNSTITSRSFYLNNNIKDYAHVNMESLQEKSIKEGSEERDPSQENHISTSGNSSKIHGEKNSDLKLNNEILVRNNYSKSAQSNPKRILKQPINTNSFVKADLNVTKKEIIIDHEKTSVNYKLPGNTPEMNIQNHSKQTHNTSYINSRFHEDLVQPNTALPAQIIQRKGRRIRKIKLQKNCDIYGQGKTCKNRSNIRSVPRHFSRKRGGRIKLNQSMADANLNNYTDTGAVLAASCKRKNKYERIQKSSKTSKFKIQLMPHSKRSNSVNSHRPKRRSSSRRRSMTRFLVRKKFNKSGSHIRGNRYIKNILPTVRAGDDRGMIAQQFGSYNKS</sequence>
<protein>
    <submittedName>
        <fullName evidence="2">Uncharacterized protein</fullName>
    </submittedName>
</protein>
<dbReference type="EMBL" id="CAMPGE010011370">
    <property type="protein sequence ID" value="CAI2370205.1"/>
    <property type="molecule type" value="Genomic_DNA"/>
</dbReference>
<feature type="compositionally biased region" description="Polar residues" evidence="1">
    <location>
        <begin position="131"/>
        <end position="142"/>
    </location>
</feature>
<name>A0AAD1UNJ6_EUPCR</name>
<keyword evidence="3" id="KW-1185">Reference proteome</keyword>
<dbReference type="AlphaFoldDB" id="A0AAD1UNJ6"/>
<reference evidence="2" key="1">
    <citation type="submission" date="2023-07" db="EMBL/GenBank/DDBJ databases">
        <authorList>
            <consortium name="AG Swart"/>
            <person name="Singh M."/>
            <person name="Singh A."/>
            <person name="Seah K."/>
            <person name="Emmerich C."/>
        </authorList>
    </citation>
    <scope>NUCLEOTIDE SEQUENCE</scope>
    <source>
        <strain evidence="2">DP1</strain>
    </source>
</reference>
<dbReference type="Proteomes" id="UP001295684">
    <property type="component" value="Unassembled WGS sequence"/>
</dbReference>
<accession>A0AAD1UNJ6</accession>
<feature type="compositionally biased region" description="Basic residues" evidence="1">
    <location>
        <begin position="357"/>
        <end position="371"/>
    </location>
</feature>
<evidence type="ECO:0000313" key="3">
    <source>
        <dbReference type="Proteomes" id="UP001295684"/>
    </source>
</evidence>
<evidence type="ECO:0000256" key="1">
    <source>
        <dbReference type="SAM" id="MobiDB-lite"/>
    </source>
</evidence>
<feature type="region of interest" description="Disordered" evidence="1">
    <location>
        <begin position="345"/>
        <end position="371"/>
    </location>
</feature>
<proteinExistence type="predicted"/>
<organism evidence="2 3">
    <name type="scientific">Euplotes crassus</name>
    <dbReference type="NCBI Taxonomy" id="5936"/>
    <lineage>
        <taxon>Eukaryota</taxon>
        <taxon>Sar</taxon>
        <taxon>Alveolata</taxon>
        <taxon>Ciliophora</taxon>
        <taxon>Intramacronucleata</taxon>
        <taxon>Spirotrichea</taxon>
        <taxon>Hypotrichia</taxon>
        <taxon>Euplotida</taxon>
        <taxon>Euplotidae</taxon>
        <taxon>Moneuplotes</taxon>
    </lineage>
</organism>
<evidence type="ECO:0000313" key="2">
    <source>
        <dbReference type="EMBL" id="CAI2370205.1"/>
    </source>
</evidence>
<gene>
    <name evidence="2" type="ORF">ECRASSUSDP1_LOCUS11513</name>
</gene>
<feature type="compositionally biased region" description="Basic and acidic residues" evidence="1">
    <location>
        <begin position="116"/>
        <end position="130"/>
    </location>
</feature>